<dbReference type="GO" id="GO:0005576">
    <property type="term" value="C:extracellular region"/>
    <property type="evidence" value="ECO:0007669"/>
    <property type="project" value="UniProtKB-SubCell"/>
</dbReference>
<evidence type="ECO:0000256" key="2">
    <source>
        <dbReference type="ARBA" id="ARBA00011073"/>
    </source>
</evidence>
<evidence type="ECO:0000256" key="6">
    <source>
        <dbReference type="ARBA" id="ARBA00022801"/>
    </source>
</evidence>
<dbReference type="Proteomes" id="UP000515123">
    <property type="component" value="Linkage group 21"/>
</dbReference>
<evidence type="ECO:0000256" key="4">
    <source>
        <dbReference type="ARBA" id="ARBA00022670"/>
    </source>
</evidence>
<dbReference type="InterPro" id="IPR003137">
    <property type="entry name" value="PA_domain"/>
</dbReference>
<keyword evidence="16" id="KW-1185">Reference proteome</keyword>
<comment type="subcellular location">
    <subcellularLocation>
        <location evidence="1">Secreted</location>
    </subcellularLocation>
</comment>
<dbReference type="InterPro" id="IPR041469">
    <property type="entry name" value="Subtilisin-like_FN3"/>
</dbReference>
<keyword evidence="6 10" id="KW-0378">Hydrolase</keyword>
<reference evidence="17" key="2">
    <citation type="submission" date="2025-08" db="UniProtKB">
        <authorList>
            <consortium name="RefSeq"/>
        </authorList>
    </citation>
    <scope>IDENTIFICATION</scope>
    <source>
        <tissue evidence="17">Leaf</tissue>
    </source>
</reference>
<gene>
    <name evidence="17" type="primary">LOC109726664</name>
</gene>
<dbReference type="AlphaFoldDB" id="A0A6P5H290"/>
<dbReference type="InterPro" id="IPR000209">
    <property type="entry name" value="Peptidase_S8/S53_dom"/>
</dbReference>
<feature type="chain" id="PRO_5028264955" evidence="11">
    <location>
        <begin position="25"/>
        <end position="768"/>
    </location>
</feature>
<dbReference type="InterPro" id="IPR015500">
    <property type="entry name" value="Peptidase_S8_subtilisin-rel"/>
</dbReference>
<feature type="domain" description="PA" evidence="13">
    <location>
        <begin position="387"/>
        <end position="458"/>
    </location>
</feature>
<dbReference type="CDD" id="cd04852">
    <property type="entry name" value="Peptidases_S8_3"/>
    <property type="match status" value="1"/>
</dbReference>
<evidence type="ECO:0000256" key="3">
    <source>
        <dbReference type="ARBA" id="ARBA00022525"/>
    </source>
</evidence>
<dbReference type="PANTHER" id="PTHR10795">
    <property type="entry name" value="PROPROTEIN CONVERTASE SUBTILISIN/KEXIN"/>
    <property type="match status" value="1"/>
</dbReference>
<evidence type="ECO:0000259" key="12">
    <source>
        <dbReference type="Pfam" id="PF00082"/>
    </source>
</evidence>
<evidence type="ECO:0000259" key="14">
    <source>
        <dbReference type="Pfam" id="PF05922"/>
    </source>
</evidence>
<dbReference type="FunFam" id="3.40.50.200:FF:000006">
    <property type="entry name" value="Subtilisin-like protease SBT1.5"/>
    <property type="match status" value="1"/>
</dbReference>
<evidence type="ECO:0000313" key="16">
    <source>
        <dbReference type="Proteomes" id="UP000515123"/>
    </source>
</evidence>
<feature type="active site" description="Charge relay system" evidence="9 10">
    <location>
        <position position="144"/>
    </location>
</feature>
<dbReference type="InterPro" id="IPR023828">
    <property type="entry name" value="Peptidase_S8_Ser-AS"/>
</dbReference>
<dbReference type="PRINTS" id="PR00723">
    <property type="entry name" value="SUBTILISIN"/>
</dbReference>
<evidence type="ECO:0000256" key="5">
    <source>
        <dbReference type="ARBA" id="ARBA00022729"/>
    </source>
</evidence>
<dbReference type="Pfam" id="PF02225">
    <property type="entry name" value="PA"/>
    <property type="match status" value="1"/>
</dbReference>
<keyword evidence="4 10" id="KW-0645">Protease</keyword>
<feature type="active site" description="Charge relay system" evidence="9 10">
    <location>
        <position position="217"/>
    </location>
</feature>
<keyword evidence="8" id="KW-0325">Glycoprotein</keyword>
<dbReference type="Gene3D" id="3.50.30.30">
    <property type="match status" value="1"/>
</dbReference>
<evidence type="ECO:0000256" key="10">
    <source>
        <dbReference type="PROSITE-ProRule" id="PRU01240"/>
    </source>
</evidence>
<comment type="similarity">
    <text evidence="2 10">Belongs to the peptidase S8 family.</text>
</comment>
<proteinExistence type="inferred from homology"/>
<organism evidence="16 17">
    <name type="scientific">Ananas comosus</name>
    <name type="common">Pineapple</name>
    <name type="synonym">Ananas ananas</name>
    <dbReference type="NCBI Taxonomy" id="4615"/>
    <lineage>
        <taxon>Eukaryota</taxon>
        <taxon>Viridiplantae</taxon>
        <taxon>Streptophyta</taxon>
        <taxon>Embryophyta</taxon>
        <taxon>Tracheophyta</taxon>
        <taxon>Spermatophyta</taxon>
        <taxon>Magnoliopsida</taxon>
        <taxon>Liliopsida</taxon>
        <taxon>Poales</taxon>
        <taxon>Bromeliaceae</taxon>
        <taxon>Bromelioideae</taxon>
        <taxon>Ananas</taxon>
    </lineage>
</organism>
<feature type="domain" description="Inhibitor I9" evidence="14">
    <location>
        <begin position="33"/>
        <end position="112"/>
    </location>
</feature>
<dbReference type="GeneID" id="109726664"/>
<keyword evidence="7 10" id="KW-0720">Serine protease</keyword>
<feature type="active site" description="Charge relay system" evidence="9 10">
    <location>
        <position position="545"/>
    </location>
</feature>
<evidence type="ECO:0000313" key="17">
    <source>
        <dbReference type="RefSeq" id="XP_020112003.1"/>
    </source>
</evidence>
<dbReference type="GO" id="GO:0004252">
    <property type="term" value="F:serine-type endopeptidase activity"/>
    <property type="evidence" value="ECO:0007669"/>
    <property type="project" value="UniProtKB-UniRule"/>
</dbReference>
<dbReference type="FunFam" id="3.30.70.80:FF:000003">
    <property type="entry name" value="Subtilisin-like protease SBT1.9"/>
    <property type="match status" value="1"/>
</dbReference>
<evidence type="ECO:0000256" key="1">
    <source>
        <dbReference type="ARBA" id="ARBA00004613"/>
    </source>
</evidence>
<dbReference type="OrthoDB" id="206201at2759"/>
<keyword evidence="3" id="KW-0964">Secreted</keyword>
<dbReference type="Pfam" id="PF05922">
    <property type="entry name" value="Inhibitor_I9"/>
    <property type="match status" value="1"/>
</dbReference>
<dbReference type="Gene3D" id="3.40.50.200">
    <property type="entry name" value="Peptidase S8/S53 domain"/>
    <property type="match status" value="1"/>
</dbReference>
<dbReference type="InterPro" id="IPR036852">
    <property type="entry name" value="Peptidase_S8/S53_dom_sf"/>
</dbReference>
<evidence type="ECO:0000259" key="15">
    <source>
        <dbReference type="Pfam" id="PF17766"/>
    </source>
</evidence>
<dbReference type="SUPFAM" id="SSF52743">
    <property type="entry name" value="Subtilisin-like"/>
    <property type="match status" value="1"/>
</dbReference>
<dbReference type="InterPro" id="IPR045051">
    <property type="entry name" value="SBT"/>
</dbReference>
<feature type="signal peptide" evidence="11">
    <location>
        <begin position="1"/>
        <end position="24"/>
    </location>
</feature>
<name>A0A6P5H290_ANACO</name>
<dbReference type="Pfam" id="PF17766">
    <property type="entry name" value="fn3_6"/>
    <property type="match status" value="1"/>
</dbReference>
<dbReference type="InterPro" id="IPR037045">
    <property type="entry name" value="S8pro/Inhibitor_I9_sf"/>
</dbReference>
<evidence type="ECO:0000256" key="8">
    <source>
        <dbReference type="ARBA" id="ARBA00023180"/>
    </source>
</evidence>
<evidence type="ECO:0000256" key="7">
    <source>
        <dbReference type="ARBA" id="ARBA00022825"/>
    </source>
</evidence>
<dbReference type="PROSITE" id="PS00138">
    <property type="entry name" value="SUBTILASE_SER"/>
    <property type="match status" value="1"/>
</dbReference>
<dbReference type="CDD" id="cd02120">
    <property type="entry name" value="PA_subtilisin_like"/>
    <property type="match status" value="1"/>
</dbReference>
<dbReference type="Gene3D" id="2.60.40.2310">
    <property type="match status" value="1"/>
</dbReference>
<dbReference type="InterPro" id="IPR010259">
    <property type="entry name" value="S8pro/Inhibitor_I9"/>
</dbReference>
<dbReference type="InterPro" id="IPR034197">
    <property type="entry name" value="Peptidases_S8_3"/>
</dbReference>
<dbReference type="RefSeq" id="XP_020112003.1">
    <property type="nucleotide sequence ID" value="XM_020256414.1"/>
</dbReference>
<evidence type="ECO:0000259" key="13">
    <source>
        <dbReference type="Pfam" id="PF02225"/>
    </source>
</evidence>
<feature type="domain" description="Subtilisin-like protease fibronectin type-III" evidence="15">
    <location>
        <begin position="657"/>
        <end position="762"/>
    </location>
</feature>
<dbReference type="Gene3D" id="3.30.70.80">
    <property type="entry name" value="Peptidase S8 propeptide/proteinase inhibitor I9"/>
    <property type="match status" value="1"/>
</dbReference>
<evidence type="ECO:0000256" key="11">
    <source>
        <dbReference type="SAM" id="SignalP"/>
    </source>
</evidence>
<feature type="domain" description="Peptidase S8/S53" evidence="12">
    <location>
        <begin position="135"/>
        <end position="585"/>
    </location>
</feature>
<dbReference type="PROSITE" id="PS51892">
    <property type="entry name" value="SUBTILASE"/>
    <property type="match status" value="1"/>
</dbReference>
<keyword evidence="5 11" id="KW-0732">Signal</keyword>
<accession>A0A6P5H290</accession>
<dbReference type="GO" id="GO:0006508">
    <property type="term" value="P:proteolysis"/>
    <property type="evidence" value="ECO:0007669"/>
    <property type="project" value="UniProtKB-KW"/>
</dbReference>
<sequence>MNLSFPPSLCSLMIILLSFELVFSSETNDRRPYIVHMDVSAMPAPFATHESWYLSMLSSLPTPSGGRAPTHLYTYTHVMHGFSAVLTPAQLRRLERMEGHLATYPESYARLHTTDSPQFLGLNPSMGIWPASNYGADVIVGIIDTGIWPESKSFRDEGMPPVPARWKGKCETGDAFNASLCNRKLVGARSFSKGLKHSGISISSDDDYDSPRDFYGHGSHTSSTAAGSRVPGASYFGYAPGTATGIAPLARVAMYKAIFADDDLNSAATDVLAAMEQAIVDGVDVMSLSLGFPESAYYLDVMAIGAFAAMEKGVFVVCSAGNSGPEAYSIFNGAPWITTVGAGTIDRDYYANITLGSGVKSLRGQSIYPKSTPLSNLAIYYGSSSKQRKCNSDSLDKKRVAGKIVFCSAGVDGARAQLSEVQSSGALGAVITTDEGEQLDTSDFYMPFATVGLSDGEVIRKFIAGTKAPRMSVRFGATQLGPTIPAPQVAYFSSRGPSPASSSILKPDILAPGVDILAAWVPNRPFVEVGDDNLYTDYALASGTSMSSPHIAGVAAMLRSIHKDWSPAAIRSAMMTTADLVDNTGRPITDMVGGSAASPLDFGAGHLNPNRAMDPGLVYDSGSEDYIEFLCGLGYTNQQIKVITKRRDFACSKANLDLNYPSFMVILNKTTNSATRTFKRVLTSVGGSSPSRYKAVVNAPTGMKVAVAPAVLVFGNNGSKQQFALTVQINLEYKANENHLGNYGFLSWNEDGGNHVVTSPIVSAYASD</sequence>
<protein>
    <submittedName>
        <fullName evidence="17">Subtilisin-like protease SBT1.7</fullName>
    </submittedName>
</protein>
<dbReference type="Pfam" id="PF00082">
    <property type="entry name" value="Peptidase_S8"/>
    <property type="match status" value="1"/>
</dbReference>
<reference evidence="16" key="1">
    <citation type="journal article" date="2015" name="Nat. Genet.">
        <title>The pineapple genome and the evolution of CAM photosynthesis.</title>
        <authorList>
            <person name="Ming R."/>
            <person name="VanBuren R."/>
            <person name="Wai C.M."/>
            <person name="Tang H."/>
            <person name="Schatz M.C."/>
            <person name="Bowers J.E."/>
            <person name="Lyons E."/>
            <person name="Wang M.L."/>
            <person name="Chen J."/>
            <person name="Biggers E."/>
            <person name="Zhang J."/>
            <person name="Huang L."/>
            <person name="Zhang L."/>
            <person name="Miao W."/>
            <person name="Zhang J."/>
            <person name="Ye Z."/>
            <person name="Miao C."/>
            <person name="Lin Z."/>
            <person name="Wang H."/>
            <person name="Zhou H."/>
            <person name="Yim W.C."/>
            <person name="Priest H.D."/>
            <person name="Zheng C."/>
            <person name="Woodhouse M."/>
            <person name="Edger P.P."/>
            <person name="Guyot R."/>
            <person name="Guo H.B."/>
            <person name="Guo H."/>
            <person name="Zheng G."/>
            <person name="Singh R."/>
            <person name="Sharma A."/>
            <person name="Min X."/>
            <person name="Zheng Y."/>
            <person name="Lee H."/>
            <person name="Gurtowski J."/>
            <person name="Sedlazeck F.J."/>
            <person name="Harkess A."/>
            <person name="McKain M.R."/>
            <person name="Liao Z."/>
            <person name="Fang J."/>
            <person name="Liu J."/>
            <person name="Zhang X."/>
            <person name="Zhang Q."/>
            <person name="Hu W."/>
            <person name="Qin Y."/>
            <person name="Wang K."/>
            <person name="Chen L.Y."/>
            <person name="Shirley N."/>
            <person name="Lin Y.R."/>
            <person name="Liu L.Y."/>
            <person name="Hernandez A.G."/>
            <person name="Wright C.L."/>
            <person name="Bulone V."/>
            <person name="Tuskan G.A."/>
            <person name="Heath K."/>
            <person name="Zee F."/>
            <person name="Moore P.H."/>
            <person name="Sunkar R."/>
            <person name="Leebens-Mack J.H."/>
            <person name="Mockler T."/>
            <person name="Bennetzen J.L."/>
            <person name="Freeling M."/>
            <person name="Sankoff D."/>
            <person name="Paterson A.H."/>
            <person name="Zhu X."/>
            <person name="Yang X."/>
            <person name="Smith J.A."/>
            <person name="Cushman J.C."/>
            <person name="Paull R.E."/>
            <person name="Yu Q."/>
        </authorList>
    </citation>
    <scope>NUCLEOTIDE SEQUENCE [LARGE SCALE GENOMIC DNA]</scope>
    <source>
        <strain evidence="16">cv. F153</strain>
    </source>
</reference>
<evidence type="ECO:0000256" key="9">
    <source>
        <dbReference type="PIRSR" id="PIRSR615500-1"/>
    </source>
</evidence>